<dbReference type="KEGG" id="ggr:HKW67_20980"/>
<keyword evidence="7" id="KW-0812">Transmembrane</keyword>
<sequence length="345" mass="36947">MSTAPIDAGALRTRLQRQLEGTYVIERELGGAGSSHVFLATEVSLDRSVVLKVLPPEFTADVDAERFRREIQFAAKLQHPHLVPLLSAALSAADGESDQVRWYSMPYIEGQTLRELLVRRGAPPYAEAIRLLREMALALAYAHARGVVHRDIKPENVLLNDGIAMISDFGVAKALDDASDAALRTGRRVTTVSTVLGTPDYMSPEQIGAAHVVDHRADLYAFGCVAYELLTGAPPFARSSLRATLAAQLAEAPVPIRQQRPELPQPIADMVMRCLAKNPAERPASAAWIIRAIEGASGTEVTAPAPAGAEPVAPSRESVAVASRTVITGIVVAVAAAAAVWMMLR</sequence>
<dbReference type="SUPFAM" id="SSF56112">
    <property type="entry name" value="Protein kinase-like (PK-like)"/>
    <property type="match status" value="1"/>
</dbReference>
<keyword evidence="3" id="KW-0808">Transferase</keyword>
<evidence type="ECO:0000256" key="3">
    <source>
        <dbReference type="ARBA" id="ARBA00022679"/>
    </source>
</evidence>
<organism evidence="9 10">
    <name type="scientific">Gemmatimonas groenlandica</name>
    <dbReference type="NCBI Taxonomy" id="2732249"/>
    <lineage>
        <taxon>Bacteria</taxon>
        <taxon>Pseudomonadati</taxon>
        <taxon>Gemmatimonadota</taxon>
        <taxon>Gemmatimonadia</taxon>
        <taxon>Gemmatimonadales</taxon>
        <taxon>Gemmatimonadaceae</taxon>
        <taxon>Gemmatimonas</taxon>
    </lineage>
</organism>
<dbReference type="InterPro" id="IPR011009">
    <property type="entry name" value="Kinase-like_dom_sf"/>
</dbReference>
<proteinExistence type="predicted"/>
<keyword evidence="2 9" id="KW-0723">Serine/threonine-protein kinase</keyword>
<name>A0A6M4IVR2_9BACT</name>
<dbReference type="GO" id="GO:0005524">
    <property type="term" value="F:ATP binding"/>
    <property type="evidence" value="ECO:0007669"/>
    <property type="project" value="UniProtKB-KW"/>
</dbReference>
<evidence type="ECO:0000256" key="2">
    <source>
        <dbReference type="ARBA" id="ARBA00022527"/>
    </source>
</evidence>
<evidence type="ECO:0000256" key="7">
    <source>
        <dbReference type="SAM" id="Phobius"/>
    </source>
</evidence>
<gene>
    <name evidence="9" type="ORF">HKW67_20980</name>
</gene>
<keyword evidence="6" id="KW-0067">ATP-binding</keyword>
<accession>A0A6M4IVR2</accession>
<evidence type="ECO:0000313" key="9">
    <source>
        <dbReference type="EMBL" id="QJR37819.1"/>
    </source>
</evidence>
<dbReference type="Pfam" id="PF00069">
    <property type="entry name" value="Pkinase"/>
    <property type="match status" value="1"/>
</dbReference>
<dbReference type="Proteomes" id="UP000500938">
    <property type="component" value="Chromosome"/>
</dbReference>
<dbReference type="CDD" id="cd14014">
    <property type="entry name" value="STKc_PknB_like"/>
    <property type="match status" value="1"/>
</dbReference>
<dbReference type="GO" id="GO:0004674">
    <property type="term" value="F:protein serine/threonine kinase activity"/>
    <property type="evidence" value="ECO:0007669"/>
    <property type="project" value="UniProtKB-KW"/>
</dbReference>
<dbReference type="FunFam" id="1.10.510.10:FF:000021">
    <property type="entry name" value="Serine/threonine protein kinase"/>
    <property type="match status" value="1"/>
</dbReference>
<dbReference type="SMART" id="SM00220">
    <property type="entry name" value="S_TKc"/>
    <property type="match status" value="1"/>
</dbReference>
<evidence type="ECO:0000259" key="8">
    <source>
        <dbReference type="PROSITE" id="PS50011"/>
    </source>
</evidence>
<keyword evidence="4" id="KW-0547">Nucleotide-binding</keyword>
<dbReference type="AlphaFoldDB" id="A0A6M4IVR2"/>
<evidence type="ECO:0000256" key="1">
    <source>
        <dbReference type="ARBA" id="ARBA00012513"/>
    </source>
</evidence>
<dbReference type="PROSITE" id="PS50011">
    <property type="entry name" value="PROTEIN_KINASE_DOM"/>
    <property type="match status" value="1"/>
</dbReference>
<dbReference type="Gene3D" id="3.30.200.20">
    <property type="entry name" value="Phosphorylase Kinase, domain 1"/>
    <property type="match status" value="1"/>
</dbReference>
<feature type="domain" description="Protein kinase" evidence="8">
    <location>
        <begin position="23"/>
        <end position="294"/>
    </location>
</feature>
<dbReference type="EMBL" id="CP053085">
    <property type="protein sequence ID" value="QJR37819.1"/>
    <property type="molecule type" value="Genomic_DNA"/>
</dbReference>
<evidence type="ECO:0000313" key="10">
    <source>
        <dbReference type="Proteomes" id="UP000500938"/>
    </source>
</evidence>
<keyword evidence="7" id="KW-1133">Transmembrane helix</keyword>
<protein>
    <recommendedName>
        <fullName evidence="1">non-specific serine/threonine protein kinase</fullName>
        <ecNumber evidence="1">2.7.11.1</ecNumber>
    </recommendedName>
</protein>
<keyword evidence="7" id="KW-0472">Membrane</keyword>
<dbReference type="PANTHER" id="PTHR43289:SF6">
    <property type="entry name" value="SERINE_THREONINE-PROTEIN KINASE NEKL-3"/>
    <property type="match status" value="1"/>
</dbReference>
<feature type="transmembrane region" description="Helical" evidence="7">
    <location>
        <begin position="326"/>
        <end position="344"/>
    </location>
</feature>
<dbReference type="RefSeq" id="WP_171227255.1">
    <property type="nucleotide sequence ID" value="NZ_CP053085.1"/>
</dbReference>
<evidence type="ECO:0000256" key="6">
    <source>
        <dbReference type="ARBA" id="ARBA00022840"/>
    </source>
</evidence>
<dbReference type="EC" id="2.7.11.1" evidence="1"/>
<keyword evidence="5 9" id="KW-0418">Kinase</keyword>
<dbReference type="PROSITE" id="PS00108">
    <property type="entry name" value="PROTEIN_KINASE_ST"/>
    <property type="match status" value="1"/>
</dbReference>
<keyword evidence="10" id="KW-1185">Reference proteome</keyword>
<dbReference type="PANTHER" id="PTHR43289">
    <property type="entry name" value="MITOGEN-ACTIVATED PROTEIN KINASE KINASE KINASE 20-RELATED"/>
    <property type="match status" value="1"/>
</dbReference>
<dbReference type="Gene3D" id="1.10.510.10">
    <property type="entry name" value="Transferase(Phosphotransferase) domain 1"/>
    <property type="match status" value="1"/>
</dbReference>
<reference evidence="9 10" key="1">
    <citation type="submission" date="2020-05" db="EMBL/GenBank/DDBJ databases">
        <title>Complete genome sequence of Gemmatimonas greenlandica TET16.</title>
        <authorList>
            <person name="Zeng Y."/>
        </authorList>
    </citation>
    <scope>NUCLEOTIDE SEQUENCE [LARGE SCALE GENOMIC DNA]</scope>
    <source>
        <strain evidence="9 10">TET16</strain>
    </source>
</reference>
<dbReference type="InterPro" id="IPR008271">
    <property type="entry name" value="Ser/Thr_kinase_AS"/>
</dbReference>
<dbReference type="InterPro" id="IPR000719">
    <property type="entry name" value="Prot_kinase_dom"/>
</dbReference>
<evidence type="ECO:0000256" key="5">
    <source>
        <dbReference type="ARBA" id="ARBA00022777"/>
    </source>
</evidence>
<evidence type="ECO:0000256" key="4">
    <source>
        <dbReference type="ARBA" id="ARBA00022741"/>
    </source>
</evidence>